<evidence type="ECO:0000256" key="3">
    <source>
        <dbReference type="SAM" id="MobiDB-lite"/>
    </source>
</evidence>
<accession>A0A1G5UWX3</accession>
<dbReference type="InterPro" id="IPR001296">
    <property type="entry name" value="Glyco_trans_1"/>
</dbReference>
<evidence type="ECO:0000259" key="4">
    <source>
        <dbReference type="Pfam" id="PF00534"/>
    </source>
</evidence>
<dbReference type="OrthoDB" id="9807414at2"/>
<dbReference type="RefSeq" id="WP_091574494.1">
    <property type="nucleotide sequence ID" value="NZ_FMXM01000002.1"/>
</dbReference>
<feature type="domain" description="Glycosyltransferase subfamily 4-like N-terminal" evidence="5">
    <location>
        <begin position="24"/>
        <end position="192"/>
    </location>
</feature>
<feature type="region of interest" description="Disordered" evidence="3">
    <location>
        <begin position="433"/>
        <end position="454"/>
    </location>
</feature>
<dbReference type="Pfam" id="PF13439">
    <property type="entry name" value="Glyco_transf_4"/>
    <property type="match status" value="1"/>
</dbReference>
<dbReference type="Proteomes" id="UP000198588">
    <property type="component" value="Unassembled WGS sequence"/>
</dbReference>
<dbReference type="SUPFAM" id="SSF53756">
    <property type="entry name" value="UDP-Glycosyltransferase/glycogen phosphorylase"/>
    <property type="match status" value="1"/>
</dbReference>
<sequence length="454" mass="49146">MKVVILSQPFDTVTPPIQNSIGIWTYEVAKRLGADCDTTIIARRLRGMPARMEIDGMRFELPRCVPARAWATASRLWGHVNPRSPLVAQSVYAFDFLAQAMRTIRRVSPDIVHVQNFPQYVPAVRWAAPNAAILLHMHCDWLGELDRGAMKRALAATDLAVGCSEHVVAVARGRFAEMDTAFAVLPNGAPTSHKIGAASRIPGKVLFVGRVSPEKGLHTLIEAWETVVSACPEARLDIVGPAATLPREFLIDLSTDREVRDLSRFYKGGSAYLGSYETALRAMIPQAIASTVSFVGTLPYQVLAERYASASLVVNPSLSESFGMSLIESLSNGTPVLATRVGGMTEIVESTGGGVLVKKNDPEALAAQIIDLLGNPAGAAKLGSRGAAQIADRYGWDKIAESTQDLYARAIAIRRPQLGRRNSSFVQRRALNDVKTEPVSSPHSQLTASPTRKI</sequence>
<evidence type="ECO:0000313" key="6">
    <source>
        <dbReference type="EMBL" id="SDA38120.1"/>
    </source>
</evidence>
<protein>
    <submittedName>
        <fullName evidence="6">Glycosyltransferase involved in cell wall bisynthesis</fullName>
    </submittedName>
</protein>
<proteinExistence type="predicted"/>
<dbReference type="InterPro" id="IPR028098">
    <property type="entry name" value="Glyco_trans_4-like_N"/>
</dbReference>
<dbReference type="PANTHER" id="PTHR12526">
    <property type="entry name" value="GLYCOSYLTRANSFERASE"/>
    <property type="match status" value="1"/>
</dbReference>
<reference evidence="6 7" key="1">
    <citation type="submission" date="2016-10" db="EMBL/GenBank/DDBJ databases">
        <authorList>
            <person name="de Groot N.N."/>
        </authorList>
    </citation>
    <scope>NUCLEOTIDE SEQUENCE [LARGE SCALE GENOMIC DNA]</scope>
    <source>
        <strain evidence="6 7">CGMCC 1.12097</strain>
    </source>
</reference>
<dbReference type="EMBL" id="FMXM01000002">
    <property type="protein sequence ID" value="SDA38120.1"/>
    <property type="molecule type" value="Genomic_DNA"/>
</dbReference>
<evidence type="ECO:0000313" key="7">
    <source>
        <dbReference type="Proteomes" id="UP000198588"/>
    </source>
</evidence>
<evidence type="ECO:0000256" key="1">
    <source>
        <dbReference type="ARBA" id="ARBA00022676"/>
    </source>
</evidence>
<organism evidence="6 7">
    <name type="scientific">Mesorhizobium qingshengii</name>
    <dbReference type="NCBI Taxonomy" id="1165689"/>
    <lineage>
        <taxon>Bacteria</taxon>
        <taxon>Pseudomonadati</taxon>
        <taxon>Pseudomonadota</taxon>
        <taxon>Alphaproteobacteria</taxon>
        <taxon>Hyphomicrobiales</taxon>
        <taxon>Phyllobacteriaceae</taxon>
        <taxon>Mesorhizobium</taxon>
    </lineage>
</organism>
<evidence type="ECO:0000259" key="5">
    <source>
        <dbReference type="Pfam" id="PF13439"/>
    </source>
</evidence>
<dbReference type="CDD" id="cd03801">
    <property type="entry name" value="GT4_PimA-like"/>
    <property type="match status" value="1"/>
</dbReference>
<feature type="domain" description="Glycosyl transferase family 1" evidence="4">
    <location>
        <begin position="204"/>
        <end position="386"/>
    </location>
</feature>
<name>A0A1G5UWX3_9HYPH</name>
<keyword evidence="1" id="KW-0328">Glycosyltransferase</keyword>
<evidence type="ECO:0000256" key="2">
    <source>
        <dbReference type="ARBA" id="ARBA00022679"/>
    </source>
</evidence>
<dbReference type="Gene3D" id="3.40.50.2000">
    <property type="entry name" value="Glycogen Phosphorylase B"/>
    <property type="match status" value="2"/>
</dbReference>
<dbReference type="GO" id="GO:0016757">
    <property type="term" value="F:glycosyltransferase activity"/>
    <property type="evidence" value="ECO:0007669"/>
    <property type="project" value="UniProtKB-KW"/>
</dbReference>
<keyword evidence="2 6" id="KW-0808">Transferase</keyword>
<dbReference type="Pfam" id="PF00534">
    <property type="entry name" value="Glycos_transf_1"/>
    <property type="match status" value="1"/>
</dbReference>
<dbReference type="AlphaFoldDB" id="A0A1G5UWX3"/>
<feature type="compositionally biased region" description="Polar residues" evidence="3">
    <location>
        <begin position="438"/>
        <end position="454"/>
    </location>
</feature>
<dbReference type="PANTHER" id="PTHR12526:SF510">
    <property type="entry name" value="D-INOSITOL 3-PHOSPHATE GLYCOSYLTRANSFERASE"/>
    <property type="match status" value="1"/>
</dbReference>
<dbReference type="STRING" id="1165689.SAMN02927914_00005"/>
<gene>
    <name evidence="6" type="ORF">SAMN02927914_00005</name>
</gene>